<dbReference type="EMBL" id="QJUP01000042">
    <property type="protein sequence ID" value="TBU88046.1"/>
    <property type="molecule type" value="Genomic_DNA"/>
</dbReference>
<keyword evidence="3" id="KW-1185">Reference proteome</keyword>
<dbReference type="SUPFAM" id="SSF51556">
    <property type="entry name" value="Metallo-dependent hydrolases"/>
    <property type="match status" value="1"/>
</dbReference>
<evidence type="ECO:0000313" key="3">
    <source>
        <dbReference type="Proteomes" id="UP000292639"/>
    </source>
</evidence>
<feature type="transmembrane region" description="Helical" evidence="1">
    <location>
        <begin position="7"/>
        <end position="30"/>
    </location>
</feature>
<protein>
    <submittedName>
        <fullName evidence="2">Membrane dipeptidase</fullName>
    </submittedName>
</protein>
<dbReference type="InterPro" id="IPR008257">
    <property type="entry name" value="Pept_M19"/>
</dbReference>
<gene>
    <name evidence="2" type="ORF">DNJ96_18605</name>
</gene>
<keyword evidence="1" id="KW-0472">Membrane</keyword>
<accession>A0A4Q9QX84</accession>
<proteinExistence type="predicted"/>
<organism evidence="2 3">
    <name type="scientific">Stutzerimonas kirkiae</name>
    <dbReference type="NCBI Taxonomy" id="2211392"/>
    <lineage>
        <taxon>Bacteria</taxon>
        <taxon>Pseudomonadati</taxon>
        <taxon>Pseudomonadota</taxon>
        <taxon>Gammaproteobacteria</taxon>
        <taxon>Pseudomonadales</taxon>
        <taxon>Pseudomonadaceae</taxon>
        <taxon>Stutzerimonas</taxon>
    </lineage>
</organism>
<dbReference type="Gene3D" id="1.10.287.650">
    <property type="entry name" value="L27 domain"/>
    <property type="match status" value="1"/>
</dbReference>
<dbReference type="CDD" id="cd01301">
    <property type="entry name" value="rDP_like"/>
    <property type="match status" value="1"/>
</dbReference>
<keyword evidence="1" id="KW-1133">Transmembrane helix</keyword>
<evidence type="ECO:0000256" key="1">
    <source>
        <dbReference type="SAM" id="Phobius"/>
    </source>
</evidence>
<dbReference type="PANTHER" id="PTHR10443:SF12">
    <property type="entry name" value="DIPEPTIDASE"/>
    <property type="match status" value="1"/>
</dbReference>
<evidence type="ECO:0000313" key="2">
    <source>
        <dbReference type="EMBL" id="TBU88046.1"/>
    </source>
</evidence>
<dbReference type="PROSITE" id="PS51365">
    <property type="entry name" value="RENAL_DIPEPTIDASE_2"/>
    <property type="match status" value="1"/>
</dbReference>
<dbReference type="GO" id="GO:0006508">
    <property type="term" value="P:proteolysis"/>
    <property type="evidence" value="ECO:0007669"/>
    <property type="project" value="InterPro"/>
</dbReference>
<dbReference type="Gene3D" id="3.20.20.140">
    <property type="entry name" value="Metal-dependent hydrolases"/>
    <property type="match status" value="1"/>
</dbReference>
<keyword evidence="1" id="KW-0812">Transmembrane</keyword>
<comment type="caution">
    <text evidence="2">The sequence shown here is derived from an EMBL/GenBank/DDBJ whole genome shotgun (WGS) entry which is preliminary data.</text>
</comment>
<dbReference type="PANTHER" id="PTHR10443">
    <property type="entry name" value="MICROSOMAL DIPEPTIDASE"/>
    <property type="match status" value="1"/>
</dbReference>
<name>A0A4Q9QX84_9GAMM</name>
<dbReference type="InterPro" id="IPR032466">
    <property type="entry name" value="Metal_Hydrolase"/>
</dbReference>
<sequence>MNTRRTIWKWLIPVLFLTLAVAAALIWWFVIRQSLPYPLETTRRANALHEQMLSFDAHLDIPLDYGSPGLEADRDGHSQFDLVKAGKSRLSGGALTIWSWPEFWAGPNSPHRPTPGFLEAMQNELEVRYRIITGIAKDYPNQAGIAYTPADFRRLAHEGKFAIVISMLNAAPLGDDIDKLDTWAARGVRIFGPGYVGNNSWTDSARPLPFLGDTEDEQGGLSKLGRTAIERLNELGVIIDVSQMSSNALRQTAELTRAPIIASHSGVRGIMDIRRNLSDEDLRHIRDTGGVAHIIGYSGFLKPFSRETITRMNELRAKYGLQDIQNMTQVSTTTDPIFSIWSEEKFGEYLGPFYDILGQEPRATLEQFVDAIDYTVKKIGIDHVGIGSDFNDGGGVIGWESVADNRNITAELIQRGYSDEDIGKLWGGNFLRVWERVQQSASNAREAK</sequence>
<dbReference type="Proteomes" id="UP000292639">
    <property type="component" value="Unassembled WGS sequence"/>
</dbReference>
<dbReference type="GO" id="GO:0070573">
    <property type="term" value="F:metallodipeptidase activity"/>
    <property type="evidence" value="ECO:0007669"/>
    <property type="project" value="InterPro"/>
</dbReference>
<dbReference type="Pfam" id="PF01244">
    <property type="entry name" value="Peptidase_M19"/>
    <property type="match status" value="1"/>
</dbReference>
<dbReference type="RefSeq" id="WP_131186197.1">
    <property type="nucleotide sequence ID" value="NZ_QJUO01000052.1"/>
</dbReference>
<dbReference type="AlphaFoldDB" id="A0A4Q9QX84"/>
<reference evidence="2 3" key="1">
    <citation type="submission" date="2018-06" db="EMBL/GenBank/DDBJ databases">
        <title>Three novel Pseudomonas species isolated from symptomatic oak.</title>
        <authorList>
            <person name="Bueno-Gonzalez V."/>
            <person name="Brady C."/>
        </authorList>
    </citation>
    <scope>NUCLEOTIDE SEQUENCE [LARGE SCALE GENOMIC DNA]</scope>
    <source>
        <strain evidence="2 3">P17C</strain>
    </source>
</reference>